<keyword evidence="6" id="KW-1185">Reference proteome</keyword>
<dbReference type="InterPro" id="IPR025239">
    <property type="entry name" value="DUF4187"/>
</dbReference>
<evidence type="ECO:0000313" key="7">
    <source>
        <dbReference type="WBParaSite" id="Pan_g9238.t1"/>
    </source>
</evidence>
<dbReference type="AlphaFoldDB" id="A0A7E4WCF9"/>
<dbReference type="PANTHER" id="PTHR21032:SF0">
    <property type="entry name" value="G PATCH DOMAIN-CONTAINING PROTEIN 11"/>
    <property type="match status" value="1"/>
</dbReference>
<dbReference type="WBParaSite" id="Pan_g9238.t1">
    <property type="protein sequence ID" value="Pan_g9238.t1"/>
    <property type="gene ID" value="Pan_g9238"/>
</dbReference>
<dbReference type="PROSITE" id="PS50174">
    <property type="entry name" value="G_PATCH"/>
    <property type="match status" value="1"/>
</dbReference>
<evidence type="ECO:0000259" key="5">
    <source>
        <dbReference type="PROSITE" id="PS50174"/>
    </source>
</evidence>
<accession>A0A7E4WCF9</accession>
<evidence type="ECO:0000256" key="2">
    <source>
        <dbReference type="ARBA" id="ARBA00021978"/>
    </source>
</evidence>
<organism evidence="6 7">
    <name type="scientific">Panagrellus redivivus</name>
    <name type="common">Microworm</name>
    <dbReference type="NCBI Taxonomy" id="6233"/>
    <lineage>
        <taxon>Eukaryota</taxon>
        <taxon>Metazoa</taxon>
        <taxon>Ecdysozoa</taxon>
        <taxon>Nematoda</taxon>
        <taxon>Chromadorea</taxon>
        <taxon>Rhabditida</taxon>
        <taxon>Tylenchina</taxon>
        <taxon>Panagrolaimomorpha</taxon>
        <taxon>Panagrolaimoidea</taxon>
        <taxon>Panagrolaimidae</taxon>
        <taxon>Panagrellus</taxon>
    </lineage>
</organism>
<reference evidence="7" key="2">
    <citation type="submission" date="2020-10" db="UniProtKB">
        <authorList>
            <consortium name="WormBaseParasite"/>
        </authorList>
    </citation>
    <scope>IDENTIFICATION</scope>
</reference>
<evidence type="ECO:0000256" key="3">
    <source>
        <dbReference type="ARBA" id="ARBA00030688"/>
    </source>
</evidence>
<dbReference type="Pfam" id="PF01585">
    <property type="entry name" value="G-patch"/>
    <property type="match status" value="1"/>
</dbReference>
<name>A0A7E4WCF9_PANRE</name>
<evidence type="ECO:0000256" key="4">
    <source>
        <dbReference type="SAM" id="MobiDB-lite"/>
    </source>
</evidence>
<dbReference type="Proteomes" id="UP000492821">
    <property type="component" value="Unassembled WGS sequence"/>
</dbReference>
<feature type="region of interest" description="Disordered" evidence="4">
    <location>
        <begin position="120"/>
        <end position="139"/>
    </location>
</feature>
<dbReference type="PANTHER" id="PTHR21032">
    <property type="entry name" value="G PATCH DOMAIN-CONTAINING PROTEIN 11"/>
    <property type="match status" value="1"/>
</dbReference>
<dbReference type="GO" id="GO:0000776">
    <property type="term" value="C:kinetochore"/>
    <property type="evidence" value="ECO:0007669"/>
    <property type="project" value="TreeGrafter"/>
</dbReference>
<protein>
    <recommendedName>
        <fullName evidence="2">G patch domain-containing protein 11</fullName>
    </recommendedName>
    <alternativeName>
        <fullName evidence="3">Coiled-coil domain-containing protein 75</fullName>
    </alternativeName>
</protein>
<feature type="compositionally biased region" description="Basic and acidic residues" evidence="4">
    <location>
        <begin position="32"/>
        <end position="42"/>
    </location>
</feature>
<evidence type="ECO:0000256" key="1">
    <source>
        <dbReference type="ARBA" id="ARBA00007140"/>
    </source>
</evidence>
<dbReference type="Pfam" id="PF13821">
    <property type="entry name" value="DUF4187"/>
    <property type="match status" value="1"/>
</dbReference>
<reference evidence="6" key="1">
    <citation type="journal article" date="2013" name="Genetics">
        <title>The draft genome and transcriptome of Panagrellus redivivus are shaped by the harsh demands of a free-living lifestyle.</title>
        <authorList>
            <person name="Srinivasan J."/>
            <person name="Dillman A.R."/>
            <person name="Macchietto M.G."/>
            <person name="Heikkinen L."/>
            <person name="Lakso M."/>
            <person name="Fracchia K.M."/>
            <person name="Antoshechkin I."/>
            <person name="Mortazavi A."/>
            <person name="Wong G."/>
            <person name="Sternberg P.W."/>
        </authorList>
    </citation>
    <scope>NUCLEOTIDE SEQUENCE [LARGE SCALE GENOMIC DNA]</scope>
    <source>
        <strain evidence="6">MT8872</strain>
    </source>
</reference>
<dbReference type="SMART" id="SM01173">
    <property type="entry name" value="DUF4187"/>
    <property type="match status" value="1"/>
</dbReference>
<comment type="similarity">
    <text evidence="1">Belongs to the GPATCH11 family.</text>
</comment>
<feature type="region of interest" description="Disordered" evidence="4">
    <location>
        <begin position="1"/>
        <end position="42"/>
    </location>
</feature>
<proteinExistence type="inferred from homology"/>
<evidence type="ECO:0000313" key="6">
    <source>
        <dbReference type="Proteomes" id="UP000492821"/>
    </source>
</evidence>
<sequence>MGYKPGTTLGKEGSNAIAEPLPLPVKLGRKGVGHDVEEQSEAKEKIDQHIRAMKEAAAQQTELLHDYRKRKRVTVDTKQVIGDIMKMRKACQELDVTAGLELPTVSWHWPIYKDRTGEIHNEPAPFKRRQPGAEEEDEEDAKFIYANGKEAPGNERFDELAEEELTDRLFQFSLYLREKHLYCHWCGAKFDDADQLGEQCPGNSRDAHE</sequence>
<dbReference type="GO" id="GO:0003676">
    <property type="term" value="F:nucleic acid binding"/>
    <property type="evidence" value="ECO:0007669"/>
    <property type="project" value="InterPro"/>
</dbReference>
<feature type="domain" description="G-patch" evidence="5">
    <location>
        <begin position="1"/>
        <end position="37"/>
    </location>
</feature>
<dbReference type="InterPro" id="IPR000467">
    <property type="entry name" value="G_patch_dom"/>
</dbReference>
<dbReference type="InterPro" id="IPR039249">
    <property type="entry name" value="GPATCH11"/>
</dbReference>